<dbReference type="GO" id="GO:0046404">
    <property type="term" value="F:ATP-dependent polydeoxyribonucleotide 5'-hydroxyl-kinase activity"/>
    <property type="evidence" value="ECO:0007669"/>
    <property type="project" value="TreeGrafter"/>
</dbReference>
<dbReference type="NCBIfam" id="TIGR01664">
    <property type="entry name" value="DNA-3'-Pase"/>
    <property type="match status" value="1"/>
</dbReference>
<dbReference type="AlphaFoldDB" id="A0A6C0EBK4"/>
<organism evidence="1">
    <name type="scientific">viral metagenome</name>
    <dbReference type="NCBI Taxonomy" id="1070528"/>
    <lineage>
        <taxon>unclassified sequences</taxon>
        <taxon>metagenomes</taxon>
        <taxon>organismal metagenomes</taxon>
    </lineage>
</organism>
<accession>A0A6C0EBK4</accession>
<dbReference type="InterPro" id="IPR036412">
    <property type="entry name" value="HAD-like_sf"/>
</dbReference>
<reference evidence="1" key="1">
    <citation type="journal article" date="2020" name="Nature">
        <title>Giant virus diversity and host interactions through global metagenomics.</title>
        <authorList>
            <person name="Schulz F."/>
            <person name="Roux S."/>
            <person name="Paez-Espino D."/>
            <person name="Jungbluth S."/>
            <person name="Walsh D.A."/>
            <person name="Denef V.J."/>
            <person name="McMahon K.D."/>
            <person name="Konstantinidis K.T."/>
            <person name="Eloe-Fadrosh E.A."/>
            <person name="Kyrpides N.C."/>
            <person name="Woyke T."/>
        </authorList>
    </citation>
    <scope>NUCLEOTIDE SEQUENCE</scope>
    <source>
        <strain evidence="1">GVMAG-M-3300023179-27</strain>
    </source>
</reference>
<dbReference type="InterPro" id="IPR006551">
    <property type="entry name" value="Polynucleotide_phosphatase"/>
</dbReference>
<dbReference type="InterPro" id="IPR006549">
    <property type="entry name" value="HAD-SF_hydro_IIIA"/>
</dbReference>
<dbReference type="InterPro" id="IPR013954">
    <property type="entry name" value="PNK3P"/>
</dbReference>
<dbReference type="PANTHER" id="PTHR12083:SF9">
    <property type="entry name" value="BIFUNCTIONAL POLYNUCLEOTIDE PHOSPHATASE_KINASE"/>
    <property type="match status" value="1"/>
</dbReference>
<dbReference type="InterPro" id="IPR027417">
    <property type="entry name" value="P-loop_NTPase"/>
</dbReference>
<dbReference type="EMBL" id="MN739773">
    <property type="protein sequence ID" value="QHT25649.1"/>
    <property type="molecule type" value="Genomic_DNA"/>
</dbReference>
<protein>
    <recommendedName>
        <fullName evidence="2">Polynucleotide kinase 3'-phosphatase</fullName>
    </recommendedName>
</protein>
<dbReference type="InterPro" id="IPR023214">
    <property type="entry name" value="HAD_sf"/>
</dbReference>
<dbReference type="SUPFAM" id="SSF56784">
    <property type="entry name" value="HAD-like"/>
    <property type="match status" value="1"/>
</dbReference>
<proteinExistence type="predicted"/>
<dbReference type="Gene3D" id="3.40.50.1000">
    <property type="entry name" value="HAD superfamily/HAD-like"/>
    <property type="match status" value="1"/>
</dbReference>
<dbReference type="NCBIfam" id="TIGR01662">
    <property type="entry name" value="HAD-SF-IIIA"/>
    <property type="match status" value="1"/>
</dbReference>
<dbReference type="GO" id="GO:0006281">
    <property type="term" value="P:DNA repair"/>
    <property type="evidence" value="ECO:0007669"/>
    <property type="project" value="TreeGrafter"/>
</dbReference>
<name>A0A6C0EBK4_9ZZZZ</name>
<evidence type="ECO:0008006" key="2">
    <source>
        <dbReference type="Google" id="ProtNLM"/>
    </source>
</evidence>
<dbReference type="GO" id="GO:0046403">
    <property type="term" value="F:polynucleotide 3'-phosphatase activity"/>
    <property type="evidence" value="ECO:0007669"/>
    <property type="project" value="TreeGrafter"/>
</dbReference>
<evidence type="ECO:0000313" key="1">
    <source>
        <dbReference type="EMBL" id="QHT25649.1"/>
    </source>
</evidence>
<dbReference type="Pfam" id="PF08645">
    <property type="entry name" value="PNK3P"/>
    <property type="match status" value="1"/>
</dbReference>
<dbReference type="Pfam" id="PF13671">
    <property type="entry name" value="AAA_33"/>
    <property type="match status" value="1"/>
</dbReference>
<dbReference type="SUPFAM" id="SSF52540">
    <property type="entry name" value="P-loop containing nucleoside triphosphate hydrolases"/>
    <property type="match status" value="1"/>
</dbReference>
<dbReference type="Gene3D" id="3.40.50.300">
    <property type="entry name" value="P-loop containing nucleotide triphosphate hydrolases"/>
    <property type="match status" value="1"/>
</dbReference>
<dbReference type="PANTHER" id="PTHR12083">
    <property type="entry name" value="BIFUNCTIONAL POLYNUCLEOTIDE PHOSPHATASE/KINASE"/>
    <property type="match status" value="1"/>
</dbReference>
<sequence>MKFKFKYQIDIRIIIIELSMNWTDYDSYIKGTYKSIDEHKHWILFDLDGTIIKTKSGEKFYQSVDDWKFTYDNVPEKLKNYNKKYNVGIVTNQKGLKTEDDIKDWKKRTSDVIKKINVPMLIYASLKDDIYRKPHTTFYDMIDGKVDFYCGDALGRKNDFSDTDYKFALNCKIYIFSPEQIFENKQTSKFTITYPKLQNNRMPNIKINKKEMIVLIGFPASGKSYLSKHIKDTNFVKVDIINRDTCKTIPKCLKLTEESCKNGNSIIVDNTNPSIENRKKFLDIAKKYKYKCSCYILDVDEDTAVHNNYYRQYKIWLNEHKITKIVPLVAYNIFHSQYEEPKEKEGFYKIKKIKPETPIDKNYFLYYF</sequence>
<dbReference type="GO" id="GO:0003690">
    <property type="term" value="F:double-stranded DNA binding"/>
    <property type="evidence" value="ECO:0007669"/>
    <property type="project" value="TreeGrafter"/>
</dbReference>